<sequence length="296" mass="34068">MKRFLLFLLTAIHYPALATELTLSTWNIEWLTTNPSKRIEPSQRKDRDFVALRDVFSRVSKKPMHIFSFQEVDSKEALMRVTGSGYQYYFSDRARKKHQDLQFEDINQYTGFAVSEGIEVSDPDDLNLLPGQFNKLRFATYIVAKPKAEKPIHLLSIHLKSGCFAAKRKTDACRVLAKQGNSINAWITERLTNNQSFVIIGDFNHNLAYPNDWLWKILSKDTKGRVVLNSKNTSAECRVRSRTNPTKTHQYRNLIDHVVSSSDLNLSQSKQITFSKKEALSYRLSDHCPLTSTLTF</sequence>
<feature type="chain" id="PRO_5043674201" evidence="1">
    <location>
        <begin position="19"/>
        <end position="296"/>
    </location>
</feature>
<keyword evidence="3" id="KW-0378">Hydrolase</keyword>
<dbReference type="InterPro" id="IPR036691">
    <property type="entry name" value="Endo/exonu/phosph_ase_sf"/>
</dbReference>
<keyword evidence="3" id="KW-0255">Endonuclease</keyword>
<evidence type="ECO:0000256" key="1">
    <source>
        <dbReference type="SAM" id="SignalP"/>
    </source>
</evidence>
<evidence type="ECO:0000259" key="2">
    <source>
        <dbReference type="Pfam" id="PF03372"/>
    </source>
</evidence>
<feature type="signal peptide" evidence="1">
    <location>
        <begin position="1"/>
        <end position="18"/>
    </location>
</feature>
<dbReference type="SUPFAM" id="SSF56219">
    <property type="entry name" value="DNase I-like"/>
    <property type="match status" value="1"/>
</dbReference>
<organism evidence="3 4">
    <name type="scientific">Vibrio nigripulchritudo SOn1</name>
    <dbReference type="NCBI Taxonomy" id="1238450"/>
    <lineage>
        <taxon>Bacteria</taxon>
        <taxon>Pseudomonadati</taxon>
        <taxon>Pseudomonadota</taxon>
        <taxon>Gammaproteobacteria</taxon>
        <taxon>Vibrionales</taxon>
        <taxon>Vibrionaceae</taxon>
        <taxon>Vibrio</taxon>
    </lineage>
</organism>
<dbReference type="InterPro" id="IPR005135">
    <property type="entry name" value="Endo/exonuclease/phosphatase"/>
</dbReference>
<comment type="caution">
    <text evidence="3">The sequence shown here is derived from an EMBL/GenBank/DDBJ whole genome shotgun (WGS) entry which is preliminary data.</text>
</comment>
<keyword evidence="3" id="KW-0540">Nuclease</keyword>
<dbReference type="GO" id="GO:0004519">
    <property type="term" value="F:endonuclease activity"/>
    <property type="evidence" value="ECO:0007669"/>
    <property type="project" value="UniProtKB-KW"/>
</dbReference>
<accession>A0AAV2VNS3</accession>
<protein>
    <submittedName>
        <fullName evidence="3">Endonuclease/exonuclease/phosphatase</fullName>
    </submittedName>
</protein>
<dbReference type="RefSeq" id="WP_022611293.1">
    <property type="nucleotide sequence ID" value="NZ_LK391965.1"/>
</dbReference>
<keyword evidence="1" id="KW-0732">Signal</keyword>
<dbReference type="AlphaFoldDB" id="A0AAV2VNS3"/>
<dbReference type="Proteomes" id="UP000018211">
    <property type="component" value="Unassembled WGS sequence"/>
</dbReference>
<reference evidence="3 4" key="1">
    <citation type="journal article" date="2013" name="ISME J.">
        <title>Comparative genomics of pathogenic lineages of Vibrio nigripulchritudo identifies virulence-associated traits.</title>
        <authorList>
            <person name="Goudenege D."/>
            <person name="Labreuche Y."/>
            <person name="Krin E."/>
            <person name="Ansquer D."/>
            <person name="Mangenot S."/>
            <person name="Calteau A."/>
            <person name="Medigue C."/>
            <person name="Mazel D."/>
            <person name="Polz M.F."/>
            <person name="Le Roux F."/>
        </authorList>
    </citation>
    <scope>NUCLEOTIDE SEQUENCE [LARGE SCALE GENOMIC DNA]</scope>
    <source>
        <strain evidence="3 4">SOn1</strain>
    </source>
</reference>
<feature type="domain" description="Endonuclease/exonuclease/phosphatase" evidence="2">
    <location>
        <begin position="25"/>
        <end position="287"/>
    </location>
</feature>
<dbReference type="Pfam" id="PF03372">
    <property type="entry name" value="Exo_endo_phos"/>
    <property type="match status" value="1"/>
</dbReference>
<evidence type="ECO:0000313" key="4">
    <source>
        <dbReference type="Proteomes" id="UP000018211"/>
    </source>
</evidence>
<dbReference type="Gene3D" id="3.60.10.10">
    <property type="entry name" value="Endonuclease/exonuclease/phosphatase"/>
    <property type="match status" value="1"/>
</dbReference>
<evidence type="ECO:0000313" key="3">
    <source>
        <dbReference type="EMBL" id="CCO46032.1"/>
    </source>
</evidence>
<proteinExistence type="predicted"/>
<name>A0AAV2VNS3_9VIBR</name>
<dbReference type="EMBL" id="CAOF01000074">
    <property type="protein sequence ID" value="CCO46032.1"/>
    <property type="molecule type" value="Genomic_DNA"/>
</dbReference>
<gene>
    <name evidence="3" type="ORF">VIBNISOn1_1650009</name>
</gene>